<evidence type="ECO:0000313" key="3">
    <source>
        <dbReference type="Proteomes" id="UP000865968"/>
    </source>
</evidence>
<dbReference type="EMBL" id="DACSWI010000002">
    <property type="protein sequence ID" value="HAT3808399.1"/>
    <property type="molecule type" value="Genomic_DNA"/>
</dbReference>
<evidence type="ECO:0000313" key="2">
    <source>
        <dbReference type="EMBL" id="HAT3808399.1"/>
    </source>
</evidence>
<protein>
    <submittedName>
        <fullName evidence="2">Helix-turn-helix transcriptional regulator</fullName>
    </submittedName>
</protein>
<reference evidence="2" key="2">
    <citation type="submission" date="2020-10" db="EMBL/GenBank/DDBJ databases">
        <authorList>
            <consortium name="NCBI Pathogen Detection Project"/>
        </authorList>
    </citation>
    <scope>NUCLEOTIDE SEQUENCE</scope>
    <source>
        <strain evidence="2">Morganella morganii ARLG-3209</strain>
    </source>
</reference>
<dbReference type="SUPFAM" id="SSF47413">
    <property type="entry name" value="lambda repressor-like DNA-binding domains"/>
    <property type="match status" value="1"/>
</dbReference>
<dbReference type="CDD" id="cd00093">
    <property type="entry name" value="HTH_XRE"/>
    <property type="match status" value="1"/>
</dbReference>
<reference evidence="2" key="1">
    <citation type="journal article" date="2018" name="Genome Biol.">
        <title>SKESA: strategic k-mer extension for scrupulous assemblies.</title>
        <authorList>
            <person name="Souvorov A."/>
            <person name="Agarwala R."/>
            <person name="Lipman D.J."/>
        </authorList>
    </citation>
    <scope>NUCLEOTIDE SEQUENCE</scope>
    <source>
        <strain evidence="2">Morganella morganii ARLG-3209</strain>
    </source>
</reference>
<dbReference type="AlphaFoldDB" id="A0AAN5MDW2"/>
<dbReference type="InterPro" id="IPR010982">
    <property type="entry name" value="Lambda_DNA-bd_dom_sf"/>
</dbReference>
<dbReference type="Pfam" id="PF01381">
    <property type="entry name" value="HTH_3"/>
    <property type="match status" value="1"/>
</dbReference>
<name>A0AAN5MDW2_MORMO</name>
<gene>
    <name evidence="2" type="ORF">I8608_001219</name>
</gene>
<dbReference type="Gene3D" id="1.10.260.40">
    <property type="entry name" value="lambda repressor-like DNA-binding domains"/>
    <property type="match status" value="1"/>
</dbReference>
<proteinExistence type="predicted"/>
<sequence>MTTRNLADRLGISSQQISRYERGINKIDASTVFKIINIFDVPYESLFPEPEVEVFTQKKDSLMYMDPGIFHNEYQFY</sequence>
<dbReference type="Proteomes" id="UP000865968">
    <property type="component" value="Unassembled WGS sequence"/>
</dbReference>
<feature type="domain" description="HTH cro/C1-type" evidence="1">
    <location>
        <begin position="6"/>
        <end position="46"/>
    </location>
</feature>
<evidence type="ECO:0000259" key="1">
    <source>
        <dbReference type="PROSITE" id="PS50943"/>
    </source>
</evidence>
<dbReference type="GO" id="GO:0003677">
    <property type="term" value="F:DNA binding"/>
    <property type="evidence" value="ECO:0007669"/>
    <property type="project" value="InterPro"/>
</dbReference>
<accession>A0AAN5MDW2</accession>
<dbReference type="PROSITE" id="PS50943">
    <property type="entry name" value="HTH_CROC1"/>
    <property type="match status" value="1"/>
</dbReference>
<organism evidence="2 3">
    <name type="scientific">Morganella morganii</name>
    <name type="common">Proteus morganii</name>
    <dbReference type="NCBI Taxonomy" id="582"/>
    <lineage>
        <taxon>Bacteria</taxon>
        <taxon>Pseudomonadati</taxon>
        <taxon>Pseudomonadota</taxon>
        <taxon>Gammaproteobacteria</taxon>
        <taxon>Enterobacterales</taxon>
        <taxon>Morganellaceae</taxon>
        <taxon>Morganella</taxon>
    </lineage>
</organism>
<dbReference type="InterPro" id="IPR001387">
    <property type="entry name" value="Cro/C1-type_HTH"/>
</dbReference>
<comment type="caution">
    <text evidence="2">The sequence shown here is derived from an EMBL/GenBank/DDBJ whole genome shotgun (WGS) entry which is preliminary data.</text>
</comment>